<evidence type="ECO:0000256" key="1">
    <source>
        <dbReference type="ARBA" id="ARBA00010617"/>
    </source>
</evidence>
<dbReference type="CDD" id="cd20625">
    <property type="entry name" value="CYP164-like"/>
    <property type="match status" value="1"/>
</dbReference>
<dbReference type="InterPro" id="IPR001128">
    <property type="entry name" value="Cyt_P450"/>
</dbReference>
<evidence type="ECO:0000313" key="3">
    <source>
        <dbReference type="Proteomes" id="UP001049518"/>
    </source>
</evidence>
<gene>
    <name evidence="2" type="ORF">AGRA3207_004543</name>
</gene>
<dbReference type="SUPFAM" id="SSF48264">
    <property type="entry name" value="Cytochrome P450"/>
    <property type="match status" value="1"/>
</dbReference>
<dbReference type="Pfam" id="PF00067">
    <property type="entry name" value="p450"/>
    <property type="match status" value="2"/>
</dbReference>
<dbReference type="Proteomes" id="UP001049518">
    <property type="component" value="Chromosome"/>
</dbReference>
<dbReference type="InterPro" id="IPR036396">
    <property type="entry name" value="Cyt_P450_sf"/>
</dbReference>
<reference evidence="2" key="1">
    <citation type="submission" date="2020-07" db="EMBL/GenBank/DDBJ databases">
        <authorList>
            <person name="Tarantini F.S."/>
            <person name="Hong K.W."/>
            <person name="Chan K.G."/>
        </authorList>
    </citation>
    <scope>NUCLEOTIDE SEQUENCE</scope>
    <source>
        <strain evidence="2">32-07</strain>
    </source>
</reference>
<protein>
    <submittedName>
        <fullName evidence="2">Cytochrome P450</fullName>
    </submittedName>
</protein>
<proteinExistence type="inferred from homology"/>
<organism evidence="2 3">
    <name type="scientific">Actinomadura graeca</name>
    <dbReference type="NCBI Taxonomy" id="2750812"/>
    <lineage>
        <taxon>Bacteria</taxon>
        <taxon>Bacillati</taxon>
        <taxon>Actinomycetota</taxon>
        <taxon>Actinomycetes</taxon>
        <taxon>Streptosporangiales</taxon>
        <taxon>Thermomonosporaceae</taxon>
        <taxon>Actinomadura</taxon>
    </lineage>
</organism>
<dbReference type="EMBL" id="CP059572">
    <property type="protein sequence ID" value="QXJ23396.1"/>
    <property type="molecule type" value="Genomic_DNA"/>
</dbReference>
<dbReference type="PRINTS" id="PR00359">
    <property type="entry name" value="BP450"/>
</dbReference>
<keyword evidence="3" id="KW-1185">Reference proteome</keyword>
<dbReference type="PANTHER" id="PTHR46696">
    <property type="entry name" value="P450, PUTATIVE (EUROFUNG)-RELATED"/>
    <property type="match status" value="1"/>
</dbReference>
<dbReference type="PANTHER" id="PTHR46696:SF1">
    <property type="entry name" value="CYTOCHROME P450 YJIB-RELATED"/>
    <property type="match status" value="1"/>
</dbReference>
<dbReference type="RefSeq" id="WP_231329084.1">
    <property type="nucleotide sequence ID" value="NZ_CP059572.1"/>
</dbReference>
<evidence type="ECO:0000313" key="2">
    <source>
        <dbReference type="EMBL" id="QXJ23396.1"/>
    </source>
</evidence>
<accession>A0ABX8QYH8</accession>
<name>A0ABX8QYH8_9ACTN</name>
<dbReference type="InterPro" id="IPR002397">
    <property type="entry name" value="Cyt_P450_B"/>
</dbReference>
<dbReference type="Gene3D" id="1.10.630.10">
    <property type="entry name" value="Cytochrome P450"/>
    <property type="match status" value="1"/>
</dbReference>
<comment type="similarity">
    <text evidence="1">Belongs to the cytochrome P450 family.</text>
</comment>
<dbReference type="PRINTS" id="PR00385">
    <property type="entry name" value="P450"/>
</dbReference>
<sequence length="416" mass="44865">MTTDISALLTRLADPATRPDPYDTLRVLRERSPVLDPVSGLVVVARRADCEAVLRSPGVSSDRRGAGITVVPQQPNLINLDAPDHTRLRRLAGRAFKPRVIERWRPRVEAIARELLTGIAEGGGTADIASRFAYPMPVRVICEMLGVPRRDHPVFERWAHAIAYTVDPRLVPGRLDAETIADVEEAREGFAGYFSELIDARAKDPREDILSELIAAGEDEDRLTRTELVIMCILLLVAGHETTANLILNGVLALLRHPDQLGLLRDDPALAGAAVEEVLRYDAPAQMVTRIAGGPLTVGGMEIAAGSPILLLLAAANRDPDVHEAPDVFDITRGDGGHLGFAAGAHFCLGSVLARLEATIALSAFATAFADPVLVRESLRYRPHIAVRGPDRLQVSFSGISPEALEALGATERVHG</sequence>